<accession>A0A6M4J8W4</accession>
<dbReference type="InterPro" id="IPR004477">
    <property type="entry name" value="ComEC_N"/>
</dbReference>
<evidence type="ECO:0000256" key="1">
    <source>
        <dbReference type="SAM" id="Phobius"/>
    </source>
</evidence>
<dbReference type="Pfam" id="PF03772">
    <property type="entry name" value="Competence"/>
    <property type="match status" value="1"/>
</dbReference>
<protein>
    <recommendedName>
        <fullName evidence="2">ComEC/Rec2-related protein domain-containing protein</fullName>
    </recommendedName>
</protein>
<feature type="transmembrane region" description="Helical" evidence="1">
    <location>
        <begin position="342"/>
        <end position="362"/>
    </location>
</feature>
<name>A0A6M4J8W4_9MOLU</name>
<evidence type="ECO:0000259" key="2">
    <source>
        <dbReference type="Pfam" id="PF03772"/>
    </source>
</evidence>
<sequence>MSFLLAVLLVIIYLFNFIQWNNNKNITINESITFNARIVKNSEKYTIINHKNVNLLFFQNKFNTAENLYVGNTIEIKGIPRINEDKFNDFFNKQNIDFLLEKPIVLEVKKPKLSIQNLINNYCMNQPILFQKYWKLIIFGLNDNGNEIKQNAIKLNIIHLLVISGIHFDLIYKTFTIFINKIKNKKISLLVKVLSLIISFYYLCLIPNFVPPLRAFIMYIFKLFKKNKWIALATSSLITFYINFYLIYSYSFILTYSVTSIIMLINNLKIFSDRKNVFFKYFLVSFLIFVFTLPFNIKFNKSINLLGMIWIILFTPLIEFSYLCSLLFWFSPQFLSFIYESLELGINLAVKLSPILILNIEISEVSLLIWYASWVIFLLILLKYRYFCKKQKN</sequence>
<keyword evidence="4" id="KW-1185">Reference proteome</keyword>
<dbReference type="KEGG" id="mmir:HLA87_00870"/>
<dbReference type="NCBIfam" id="TIGR00360">
    <property type="entry name" value="ComEC_N-term"/>
    <property type="match status" value="1"/>
</dbReference>
<feature type="transmembrane region" description="Helical" evidence="1">
    <location>
        <begin position="368"/>
        <end position="387"/>
    </location>
</feature>
<organism evidence="3 4">
    <name type="scientific">Mycoplasma miroungigenitalium</name>
    <dbReference type="NCBI Taxonomy" id="754515"/>
    <lineage>
        <taxon>Bacteria</taxon>
        <taxon>Bacillati</taxon>
        <taxon>Mycoplasmatota</taxon>
        <taxon>Mollicutes</taxon>
        <taxon>Mycoplasmataceae</taxon>
        <taxon>Mycoplasma</taxon>
    </lineage>
</organism>
<evidence type="ECO:0000313" key="4">
    <source>
        <dbReference type="Proteomes" id="UP000500686"/>
    </source>
</evidence>
<dbReference type="AlphaFoldDB" id="A0A6M4J8W4"/>
<keyword evidence="1" id="KW-1133">Transmembrane helix</keyword>
<feature type="transmembrane region" description="Helical" evidence="1">
    <location>
        <begin position="309"/>
        <end position="330"/>
    </location>
</feature>
<dbReference type="Proteomes" id="UP000500686">
    <property type="component" value="Chromosome"/>
</dbReference>
<feature type="transmembrane region" description="Helical" evidence="1">
    <location>
        <begin position="277"/>
        <end position="297"/>
    </location>
</feature>
<feature type="transmembrane region" description="Helical" evidence="1">
    <location>
        <begin position="200"/>
        <end position="221"/>
    </location>
</feature>
<feature type="transmembrane region" description="Helical" evidence="1">
    <location>
        <begin position="157"/>
        <end position="179"/>
    </location>
</feature>
<dbReference type="EMBL" id="CP053096">
    <property type="protein sequence ID" value="QJR43350.1"/>
    <property type="molecule type" value="Genomic_DNA"/>
</dbReference>
<proteinExistence type="predicted"/>
<evidence type="ECO:0000313" key="3">
    <source>
        <dbReference type="EMBL" id="QJR43350.1"/>
    </source>
</evidence>
<keyword evidence="1" id="KW-0472">Membrane</keyword>
<feature type="transmembrane region" description="Helical" evidence="1">
    <location>
        <begin position="241"/>
        <end position="265"/>
    </location>
</feature>
<keyword evidence="1" id="KW-0812">Transmembrane</keyword>
<feature type="domain" description="ComEC/Rec2-related protein" evidence="2">
    <location>
        <begin position="147"/>
        <end position="382"/>
    </location>
</feature>
<gene>
    <name evidence="3" type="ORF">HLA87_00870</name>
</gene>
<dbReference type="NCBIfam" id="NF045979">
    <property type="entry name" value="ComEC_MAG0480"/>
    <property type="match status" value="1"/>
</dbReference>
<reference evidence="3 4" key="1">
    <citation type="submission" date="2020-05" db="EMBL/GenBank/DDBJ databases">
        <title>Novel Mycoplasma species detected in Mirounga angustirostris (northern elephant seal) from the USA.</title>
        <authorList>
            <person name="Volokhov D.V."/>
        </authorList>
    </citation>
    <scope>NUCLEOTIDE SEQUENCE [LARGE SCALE GENOMIC DNA]</scope>
    <source>
        <strain evidence="3 4">Mirounga ES2806-GEN</strain>
    </source>
</reference>